<feature type="non-terminal residue" evidence="1">
    <location>
        <position position="1"/>
    </location>
</feature>
<organism evidence="1 2">
    <name type="scientific">Neolewinella agarilytica</name>
    <dbReference type="NCBI Taxonomy" id="478744"/>
    <lineage>
        <taxon>Bacteria</taxon>
        <taxon>Pseudomonadati</taxon>
        <taxon>Bacteroidota</taxon>
        <taxon>Saprospiria</taxon>
        <taxon>Saprospirales</taxon>
        <taxon>Lewinellaceae</taxon>
        <taxon>Neolewinella</taxon>
    </lineage>
</organism>
<gene>
    <name evidence="1" type="ORF">SAMN05444359_1591</name>
</gene>
<accession>A0A1H9PK78</accession>
<dbReference type="EMBL" id="FOFB01000059">
    <property type="protein sequence ID" value="SER48631.1"/>
    <property type="molecule type" value="Genomic_DNA"/>
</dbReference>
<name>A0A1H9PK78_9BACT</name>
<evidence type="ECO:0000313" key="1">
    <source>
        <dbReference type="EMBL" id="SER48631.1"/>
    </source>
</evidence>
<feature type="non-terminal residue" evidence="1">
    <location>
        <position position="601"/>
    </location>
</feature>
<dbReference type="Proteomes" id="UP000199021">
    <property type="component" value="Unassembled WGS sequence"/>
</dbReference>
<dbReference type="InParanoid" id="A0A1H9PK78"/>
<reference evidence="2" key="1">
    <citation type="submission" date="2016-10" db="EMBL/GenBank/DDBJ databases">
        <authorList>
            <person name="Varghese N."/>
            <person name="Submissions S."/>
        </authorList>
    </citation>
    <scope>NUCLEOTIDE SEQUENCE [LARGE SCALE GENOMIC DNA]</scope>
    <source>
        <strain evidence="2">DSM 24740</strain>
    </source>
</reference>
<protein>
    <recommendedName>
        <fullName evidence="3">HYR domain-containing protein</fullName>
    </recommendedName>
</protein>
<evidence type="ECO:0000313" key="2">
    <source>
        <dbReference type="Proteomes" id="UP000199021"/>
    </source>
</evidence>
<evidence type="ECO:0008006" key="3">
    <source>
        <dbReference type="Google" id="ProtNLM"/>
    </source>
</evidence>
<dbReference type="AlphaFoldDB" id="A0A1H9PK78"/>
<proteinExistence type="predicted"/>
<sequence>NSGTGATIPGSMASALRARLLAGGTAPLVPTFTDGCTQEIEVCVNDVLVYDEEDPSCNDVVLTRTFTATEIAVCPAAAGEGNPSVTAAYTITFSRPDLDDLSADNIEPVVNYELCGTANPTRADYPAPRTQDFPFLEIGGRTFNLTNGDAVCNIGVTYSDGEAVVTCPFTYKFVRTYTVIDWCDPSDVRTFTQVVKVGDTTAPTFSGPTQDRDFDGVVDSDLIYTTNAGNVCAAYIRLDAGISATDNCSDDVTITAVIYPGADLSATPIGAFDVDPTDNRAEVTSAIPVGCHLLRYTYTDECGNTDFSDYPFCVEDGTAPVAICEDGLNISISSGSAAGGVSTGIAILTPEMIDAGSYDDCSGVTLEIARVGADNIATEAYDQELVLTCADLGTVRVGLKVTDAEGNMNFCWLDVLVEDKNAPSCIAPGPVEISCIVARATLPDDIMEATEAELDATFGFATGVDNCDVTITSTISGNVNSCGVGSFTRIFTATDGEGFTNTNNCRQRITVYGVHDYRLTFPTDEEGTCADVPAYAGIAADEDACDLITTDVVVDTLRTLEAGEECFKLRVTYDVINWCEYNTLGQPYLIPRDGDGIRNPE</sequence>
<keyword evidence="2" id="KW-1185">Reference proteome</keyword>